<dbReference type="Proteomes" id="UP000054279">
    <property type="component" value="Unassembled WGS sequence"/>
</dbReference>
<dbReference type="InterPro" id="IPR036188">
    <property type="entry name" value="FAD/NAD-bd_sf"/>
</dbReference>
<protein>
    <submittedName>
        <fullName evidence="1">Uncharacterized protein</fullName>
    </submittedName>
</protein>
<reference evidence="1 2" key="1">
    <citation type="submission" date="2014-06" db="EMBL/GenBank/DDBJ databases">
        <title>Evolutionary Origins and Diversification of the Mycorrhizal Mutualists.</title>
        <authorList>
            <consortium name="DOE Joint Genome Institute"/>
            <consortium name="Mycorrhizal Genomics Consortium"/>
            <person name="Kohler A."/>
            <person name="Kuo A."/>
            <person name="Nagy L.G."/>
            <person name="Floudas D."/>
            <person name="Copeland A."/>
            <person name="Barry K.W."/>
            <person name="Cichocki N."/>
            <person name="Veneault-Fourrey C."/>
            <person name="LaButti K."/>
            <person name="Lindquist E.A."/>
            <person name="Lipzen A."/>
            <person name="Lundell T."/>
            <person name="Morin E."/>
            <person name="Murat C."/>
            <person name="Riley R."/>
            <person name="Ohm R."/>
            <person name="Sun H."/>
            <person name="Tunlid A."/>
            <person name="Henrissat B."/>
            <person name="Grigoriev I.V."/>
            <person name="Hibbett D.S."/>
            <person name="Martin F."/>
        </authorList>
    </citation>
    <scope>NUCLEOTIDE SEQUENCE [LARGE SCALE GENOMIC DNA]</scope>
    <source>
        <strain evidence="1 2">SS14</strain>
    </source>
</reference>
<dbReference type="AlphaFoldDB" id="A0A0C9VXV2"/>
<dbReference type="HOGENOM" id="CLU_2051160_0_0_1"/>
<dbReference type="EMBL" id="KN837121">
    <property type="protein sequence ID" value="KIJ43775.1"/>
    <property type="molecule type" value="Genomic_DNA"/>
</dbReference>
<name>A0A0C9VXV2_SPHS4</name>
<sequence length="120" mass="12974">MHRREKLRLRASLPAQVDVLITGAESAGLATAIAVVKLAIVDSAAINRNSSRVSILYPRTLEVLWLVLDTIDLADLIVEEGTPSQGQRSFGARTELLTINLDLIKHSTKFSCLVHSAGGK</sequence>
<evidence type="ECO:0000313" key="2">
    <source>
        <dbReference type="Proteomes" id="UP000054279"/>
    </source>
</evidence>
<accession>A0A0C9VXV2</accession>
<organism evidence="1 2">
    <name type="scientific">Sphaerobolus stellatus (strain SS14)</name>
    <dbReference type="NCBI Taxonomy" id="990650"/>
    <lineage>
        <taxon>Eukaryota</taxon>
        <taxon>Fungi</taxon>
        <taxon>Dikarya</taxon>
        <taxon>Basidiomycota</taxon>
        <taxon>Agaricomycotina</taxon>
        <taxon>Agaricomycetes</taxon>
        <taxon>Phallomycetidae</taxon>
        <taxon>Geastrales</taxon>
        <taxon>Sphaerobolaceae</taxon>
        <taxon>Sphaerobolus</taxon>
    </lineage>
</organism>
<keyword evidence="2" id="KW-1185">Reference proteome</keyword>
<gene>
    <name evidence="1" type="ORF">M422DRAFT_253027</name>
</gene>
<evidence type="ECO:0000313" key="1">
    <source>
        <dbReference type="EMBL" id="KIJ43775.1"/>
    </source>
</evidence>
<proteinExistence type="predicted"/>
<dbReference type="OrthoDB" id="10016252at2759"/>
<dbReference type="Gene3D" id="3.50.50.60">
    <property type="entry name" value="FAD/NAD(P)-binding domain"/>
    <property type="match status" value="1"/>
</dbReference>